<dbReference type="CDD" id="cd06261">
    <property type="entry name" value="TM_PBP2"/>
    <property type="match status" value="1"/>
</dbReference>
<dbReference type="PROSITE" id="PS50928">
    <property type="entry name" value="ABC_TM1"/>
    <property type="match status" value="1"/>
</dbReference>
<dbReference type="Gene3D" id="1.10.3720.10">
    <property type="entry name" value="MetI-like"/>
    <property type="match status" value="1"/>
</dbReference>
<evidence type="ECO:0000256" key="3">
    <source>
        <dbReference type="ARBA" id="ARBA00022475"/>
    </source>
</evidence>
<dbReference type="PANTHER" id="PTHR30151">
    <property type="entry name" value="ALKANE SULFONATE ABC TRANSPORTER-RELATED, MEMBRANE SUBUNIT"/>
    <property type="match status" value="1"/>
</dbReference>
<dbReference type="InterPro" id="IPR000515">
    <property type="entry name" value="MetI-like"/>
</dbReference>
<evidence type="ECO:0000256" key="2">
    <source>
        <dbReference type="ARBA" id="ARBA00022448"/>
    </source>
</evidence>
<dbReference type="GO" id="GO:0005886">
    <property type="term" value="C:plasma membrane"/>
    <property type="evidence" value="ECO:0007669"/>
    <property type="project" value="UniProtKB-SubCell"/>
</dbReference>
<feature type="domain" description="ABC transmembrane type-1" evidence="8">
    <location>
        <begin position="11"/>
        <end position="194"/>
    </location>
</feature>
<dbReference type="Proteomes" id="UP000177579">
    <property type="component" value="Unassembled WGS sequence"/>
</dbReference>
<dbReference type="AlphaFoldDB" id="A0A1F5TS94"/>
<evidence type="ECO:0000259" key="8">
    <source>
        <dbReference type="PROSITE" id="PS50928"/>
    </source>
</evidence>
<evidence type="ECO:0000256" key="4">
    <source>
        <dbReference type="ARBA" id="ARBA00022692"/>
    </source>
</evidence>
<comment type="caution">
    <text evidence="9">The sequence shown here is derived from an EMBL/GenBank/DDBJ whole genome shotgun (WGS) entry which is preliminary data.</text>
</comment>
<evidence type="ECO:0000313" key="10">
    <source>
        <dbReference type="Proteomes" id="UP000177579"/>
    </source>
</evidence>
<evidence type="ECO:0000256" key="7">
    <source>
        <dbReference type="RuleBase" id="RU363032"/>
    </source>
</evidence>
<keyword evidence="3" id="KW-1003">Cell membrane</keyword>
<gene>
    <name evidence="9" type="ORF">A2531_05990</name>
</gene>
<keyword evidence="6 7" id="KW-0472">Membrane</keyword>
<dbReference type="PANTHER" id="PTHR30151:SF0">
    <property type="entry name" value="ABC TRANSPORTER PERMEASE PROTEIN MJ0413-RELATED"/>
    <property type="match status" value="1"/>
</dbReference>
<dbReference type="InterPro" id="IPR035906">
    <property type="entry name" value="MetI-like_sf"/>
</dbReference>
<feature type="transmembrane region" description="Helical" evidence="7">
    <location>
        <begin position="120"/>
        <end position="151"/>
    </location>
</feature>
<keyword evidence="4 7" id="KW-0812">Transmembrane</keyword>
<feature type="transmembrane region" description="Helical" evidence="7">
    <location>
        <begin position="171"/>
        <end position="190"/>
    </location>
</feature>
<dbReference type="EMBL" id="MFGO01000006">
    <property type="protein sequence ID" value="OGF41688.1"/>
    <property type="molecule type" value="Genomic_DNA"/>
</dbReference>
<dbReference type="SUPFAM" id="SSF161098">
    <property type="entry name" value="MetI-like"/>
    <property type="match status" value="1"/>
</dbReference>
<keyword evidence="5 7" id="KW-1133">Transmembrane helix</keyword>
<evidence type="ECO:0000256" key="6">
    <source>
        <dbReference type="ARBA" id="ARBA00023136"/>
    </source>
</evidence>
<evidence type="ECO:0000256" key="1">
    <source>
        <dbReference type="ARBA" id="ARBA00004651"/>
    </source>
</evidence>
<protein>
    <recommendedName>
        <fullName evidence="8">ABC transmembrane type-1 domain-containing protein</fullName>
    </recommendedName>
</protein>
<name>A0A1F5TS94_9BACT</name>
<organism evidence="9 10">
    <name type="scientific">Candidatus Falkowbacteria bacterium RIFOXYD2_FULL_34_120</name>
    <dbReference type="NCBI Taxonomy" id="1798007"/>
    <lineage>
        <taxon>Bacteria</taxon>
        <taxon>Candidatus Falkowiibacteriota</taxon>
    </lineage>
</organism>
<feature type="transmembrane region" description="Helical" evidence="7">
    <location>
        <begin position="55"/>
        <end position="74"/>
    </location>
</feature>
<accession>A0A1F5TS94</accession>
<comment type="subcellular location">
    <subcellularLocation>
        <location evidence="1 7">Cell membrane</location>
        <topology evidence="1 7">Multi-pass membrane protein</topology>
    </subcellularLocation>
</comment>
<evidence type="ECO:0000313" key="9">
    <source>
        <dbReference type="EMBL" id="OGF41688.1"/>
    </source>
</evidence>
<sequence length="212" mass="23921">MDLVLQTFIDCIFSIQRVLVGTTIAIIIGVLLGIARNFLPKKIKNNKIVNFIFEFPRFPPPIGWVPIVILFLGINEFSAYFIVFIGAFPPIFINTYSGIRDIPETYKNTARSMELSIWNYAYHVIFKSALPQIFVGIQVGVGMGWMSVIAAEMLSGENGLGYAIELYTLNLQFGLTVLNMIIIGIIGFFLSELVCFFKRLIIPWHDLGENND</sequence>
<dbReference type="GO" id="GO:0055085">
    <property type="term" value="P:transmembrane transport"/>
    <property type="evidence" value="ECO:0007669"/>
    <property type="project" value="InterPro"/>
</dbReference>
<reference evidence="9 10" key="1">
    <citation type="journal article" date="2016" name="Nat. Commun.">
        <title>Thousands of microbial genomes shed light on interconnected biogeochemical processes in an aquifer system.</title>
        <authorList>
            <person name="Anantharaman K."/>
            <person name="Brown C.T."/>
            <person name="Hug L.A."/>
            <person name="Sharon I."/>
            <person name="Castelle C.J."/>
            <person name="Probst A.J."/>
            <person name="Thomas B.C."/>
            <person name="Singh A."/>
            <person name="Wilkins M.J."/>
            <person name="Karaoz U."/>
            <person name="Brodie E.L."/>
            <person name="Williams K.H."/>
            <person name="Hubbard S.S."/>
            <person name="Banfield J.F."/>
        </authorList>
    </citation>
    <scope>NUCLEOTIDE SEQUENCE [LARGE SCALE GENOMIC DNA]</scope>
</reference>
<feature type="transmembrane region" description="Helical" evidence="7">
    <location>
        <begin position="12"/>
        <end position="34"/>
    </location>
</feature>
<keyword evidence="2 7" id="KW-0813">Transport</keyword>
<comment type="similarity">
    <text evidence="7">Belongs to the binding-protein-dependent transport system permease family.</text>
</comment>
<dbReference type="Pfam" id="PF00528">
    <property type="entry name" value="BPD_transp_1"/>
    <property type="match status" value="1"/>
</dbReference>
<evidence type="ECO:0000256" key="5">
    <source>
        <dbReference type="ARBA" id="ARBA00022989"/>
    </source>
</evidence>
<proteinExistence type="inferred from homology"/>